<dbReference type="GO" id="GO:0016491">
    <property type="term" value="F:oxidoreductase activity"/>
    <property type="evidence" value="ECO:0007669"/>
    <property type="project" value="InterPro"/>
</dbReference>
<protein>
    <recommendedName>
        <fullName evidence="1">EthD domain-containing protein</fullName>
    </recommendedName>
</protein>
<gene>
    <name evidence="2" type="ORF">BZM27_10430</name>
</gene>
<keyword evidence="3" id="KW-1185">Reference proteome</keyword>
<evidence type="ECO:0000313" key="3">
    <source>
        <dbReference type="Proteomes" id="UP000294200"/>
    </source>
</evidence>
<dbReference type="InterPro" id="IPR011008">
    <property type="entry name" value="Dimeric_a/b-barrel"/>
</dbReference>
<dbReference type="InterPro" id="IPR009799">
    <property type="entry name" value="EthD_dom"/>
</dbReference>
<evidence type="ECO:0000259" key="1">
    <source>
        <dbReference type="Pfam" id="PF07110"/>
    </source>
</evidence>
<name>A0A4R0XMH0_9BURK</name>
<dbReference type="AlphaFoldDB" id="A0A4R0XMH0"/>
<dbReference type="Gene3D" id="3.30.70.100">
    <property type="match status" value="1"/>
</dbReference>
<feature type="domain" description="EthD" evidence="1">
    <location>
        <begin position="11"/>
        <end position="96"/>
    </location>
</feature>
<evidence type="ECO:0000313" key="2">
    <source>
        <dbReference type="EMBL" id="TCG08677.1"/>
    </source>
</evidence>
<sequence length="217" mass="24243">MIKRMTLLSRKEGTSTSDFRAYWSGCHAQLALCLSGITSYTQNRVDKTLWRSSEGPASFDVDGVVELCFENDEVMAEAQRSAIGSQYIPEDEPNFLRGWTLCLVDHEDELKEHPGVKVLIAATLNPEVSRTNFKAAILEANEAHTPRALVSFNWTNKSAKRERLWAEPVSPTALVALWFKDIAQAHEAFRAESSFVRKLAGLSSRAAAYLIDPLVVR</sequence>
<dbReference type="EMBL" id="MWML01000028">
    <property type="protein sequence ID" value="TCG08677.1"/>
    <property type="molecule type" value="Genomic_DNA"/>
</dbReference>
<dbReference type="NCBIfam" id="TIGR02118">
    <property type="entry name" value="EthD family reductase"/>
    <property type="match status" value="1"/>
</dbReference>
<organism evidence="2 3">
    <name type="scientific">Paraburkholderia steynii</name>
    <dbReference type="NCBI Taxonomy" id="1245441"/>
    <lineage>
        <taxon>Bacteria</taxon>
        <taxon>Pseudomonadati</taxon>
        <taxon>Pseudomonadota</taxon>
        <taxon>Betaproteobacteria</taxon>
        <taxon>Burkholderiales</taxon>
        <taxon>Burkholderiaceae</taxon>
        <taxon>Paraburkholderia</taxon>
    </lineage>
</organism>
<comment type="caution">
    <text evidence="2">The sequence shown here is derived from an EMBL/GenBank/DDBJ whole genome shotgun (WGS) entry which is preliminary data.</text>
</comment>
<dbReference type="SUPFAM" id="SSF54909">
    <property type="entry name" value="Dimeric alpha+beta barrel"/>
    <property type="match status" value="1"/>
</dbReference>
<reference evidence="2 3" key="1">
    <citation type="submission" date="2017-02" db="EMBL/GenBank/DDBJ databases">
        <title>Paraburkholderia sophoroidis sp. nov. and Paraburkholderia steynii sp. nov. rhizobial symbionts of the fynbos legume Hypocalyptus sophoroides.</title>
        <authorList>
            <person name="Steenkamp E.T."/>
            <person name="Beukes C.W."/>
            <person name="Van Zyl E."/>
            <person name="Avontuur J."/>
            <person name="Chan W.Y."/>
            <person name="Hassen A."/>
            <person name="Palmer M."/>
            <person name="Mthombeni L."/>
            <person name="Phalane F."/>
            <person name="Sereme K."/>
            <person name="Venter S.N."/>
        </authorList>
    </citation>
    <scope>NUCLEOTIDE SEQUENCE [LARGE SCALE GENOMIC DNA]</scope>
    <source>
        <strain evidence="2 3">HC1.1ba</strain>
    </source>
</reference>
<proteinExistence type="predicted"/>
<accession>A0A4R0XMH0</accession>
<dbReference type="Pfam" id="PF07110">
    <property type="entry name" value="EthD"/>
    <property type="match status" value="1"/>
</dbReference>
<dbReference type="Proteomes" id="UP000294200">
    <property type="component" value="Unassembled WGS sequence"/>
</dbReference>